<dbReference type="InterPro" id="IPR050140">
    <property type="entry name" value="SRY-related_HMG-box_TF-like"/>
</dbReference>
<reference evidence="6" key="1">
    <citation type="submission" date="2014-09" db="EMBL/GenBank/DDBJ databases">
        <title>Transformation of Flammulina velutipes with a endogenous HMG-box transcription factor by Agrobacterium tumefaciens.</title>
        <authorList>
            <person name="Xie B."/>
            <person name="Shi L."/>
        </authorList>
    </citation>
    <scope>NUCLEOTIDE SEQUENCE</scope>
    <source>
        <strain evidence="6">L11</strain>
    </source>
</reference>
<dbReference type="SMART" id="SM00398">
    <property type="entry name" value="HMG"/>
    <property type="match status" value="1"/>
</dbReference>
<protein>
    <submittedName>
        <fullName evidence="6">Putative HMG-box transcription factor</fullName>
    </submittedName>
</protein>
<dbReference type="Pfam" id="PF00505">
    <property type="entry name" value="HMG_box"/>
    <property type="match status" value="1"/>
</dbReference>
<evidence type="ECO:0000256" key="1">
    <source>
        <dbReference type="ARBA" id="ARBA00023125"/>
    </source>
</evidence>
<dbReference type="CDD" id="cd01389">
    <property type="entry name" value="HMG-box_ROX1-like"/>
    <property type="match status" value="1"/>
</dbReference>
<feature type="region of interest" description="Disordered" evidence="4">
    <location>
        <begin position="259"/>
        <end position="280"/>
    </location>
</feature>
<dbReference type="GO" id="GO:0001228">
    <property type="term" value="F:DNA-binding transcription activator activity, RNA polymerase II-specific"/>
    <property type="evidence" value="ECO:0007669"/>
    <property type="project" value="TreeGrafter"/>
</dbReference>
<proteinExistence type="predicted"/>
<dbReference type="GO" id="GO:0005634">
    <property type="term" value="C:nucleus"/>
    <property type="evidence" value="ECO:0007669"/>
    <property type="project" value="UniProtKB-UniRule"/>
</dbReference>
<evidence type="ECO:0000259" key="5">
    <source>
        <dbReference type="PROSITE" id="PS50118"/>
    </source>
</evidence>
<name>A0A0A7RBG0_FLAVE</name>
<sequence>MTGPLGWTPDNADGDDVDIDTIIDEDWDSTSEYEAASPRSQPHPRAHIPRPPNAFILFRNNFTRENQRGGPKIRRRPGSAPLEPSLSKRAGNAWGAMSEAEQTPWKEMADAAKLEHKRLYPDYRYQPNKGRSGAGGRRAKEDATGSSQFKRAVMTRMSRRIVSSVSSASSPVLPSFAGTPPLMFADPLSPESASDSLSPKSDDYYRSSSLPPMEAQTLTPTSEKRRSRSCDTDYALNFPFTVSSDFMYYQAEQYHPESEFNSNDFYEPSPPVASPSSSSLAGWNGELASWPWYSPQPSPMNYSYESL</sequence>
<organism evidence="6">
    <name type="scientific">Flammulina velutipes</name>
    <name type="common">Agaricus velutipes</name>
    <dbReference type="NCBI Taxonomy" id="38945"/>
    <lineage>
        <taxon>Eukaryota</taxon>
        <taxon>Fungi</taxon>
        <taxon>Dikarya</taxon>
        <taxon>Basidiomycota</taxon>
        <taxon>Agaricomycotina</taxon>
        <taxon>Agaricomycetes</taxon>
        <taxon>Agaricomycetidae</taxon>
        <taxon>Agaricales</taxon>
        <taxon>Marasmiineae</taxon>
        <taxon>Physalacriaceae</taxon>
        <taxon>Flammulina</taxon>
    </lineage>
</organism>
<feature type="domain" description="HMG box" evidence="5">
    <location>
        <begin position="48"/>
        <end position="124"/>
    </location>
</feature>
<dbReference type="InterPro" id="IPR009071">
    <property type="entry name" value="HMG_box_dom"/>
</dbReference>
<evidence type="ECO:0000256" key="3">
    <source>
        <dbReference type="PROSITE-ProRule" id="PRU00267"/>
    </source>
</evidence>
<dbReference type="GO" id="GO:0030154">
    <property type="term" value="P:cell differentiation"/>
    <property type="evidence" value="ECO:0007669"/>
    <property type="project" value="TreeGrafter"/>
</dbReference>
<evidence type="ECO:0000256" key="4">
    <source>
        <dbReference type="SAM" id="MobiDB-lite"/>
    </source>
</evidence>
<keyword evidence="3" id="KW-0539">Nucleus</keyword>
<dbReference type="PROSITE" id="PS50118">
    <property type="entry name" value="HMG_BOX_2"/>
    <property type="match status" value="1"/>
</dbReference>
<dbReference type="GO" id="GO:0000978">
    <property type="term" value="F:RNA polymerase II cis-regulatory region sequence-specific DNA binding"/>
    <property type="evidence" value="ECO:0007669"/>
    <property type="project" value="TreeGrafter"/>
</dbReference>
<keyword evidence="1 3" id="KW-0238">DNA-binding</keyword>
<dbReference type="EMBL" id="KM598413">
    <property type="protein sequence ID" value="AJA32130.1"/>
    <property type="molecule type" value="Genomic_DNA"/>
</dbReference>
<dbReference type="PANTHER" id="PTHR10270:SF161">
    <property type="entry name" value="SEX-DETERMINING REGION Y PROTEIN"/>
    <property type="match status" value="1"/>
</dbReference>
<dbReference type="Gene3D" id="1.10.30.10">
    <property type="entry name" value="High mobility group box domain"/>
    <property type="match status" value="1"/>
</dbReference>
<accession>A0A0A7RBG0</accession>
<feature type="region of interest" description="Disordered" evidence="4">
    <location>
        <begin position="1"/>
        <end position="230"/>
    </location>
</feature>
<feature type="compositionally biased region" description="Acidic residues" evidence="4">
    <location>
        <begin position="12"/>
        <end position="31"/>
    </location>
</feature>
<feature type="compositionally biased region" description="Low complexity" evidence="4">
    <location>
        <begin position="162"/>
        <end position="175"/>
    </location>
</feature>
<dbReference type="AlphaFoldDB" id="A0A0A7RBG0"/>
<feature type="compositionally biased region" description="Basic and acidic residues" evidence="4">
    <location>
        <begin position="107"/>
        <end position="121"/>
    </location>
</feature>
<dbReference type="SUPFAM" id="SSF47095">
    <property type="entry name" value="HMG-box"/>
    <property type="match status" value="1"/>
</dbReference>
<dbReference type="InterPro" id="IPR036910">
    <property type="entry name" value="HMG_box_dom_sf"/>
</dbReference>
<dbReference type="PANTHER" id="PTHR10270">
    <property type="entry name" value="SOX TRANSCRIPTION FACTOR"/>
    <property type="match status" value="1"/>
</dbReference>
<evidence type="ECO:0000313" key="6">
    <source>
        <dbReference type="EMBL" id="AJA32130.1"/>
    </source>
</evidence>
<feature type="compositionally biased region" description="Polar residues" evidence="4">
    <location>
        <begin position="206"/>
        <end position="221"/>
    </location>
</feature>
<keyword evidence="2" id="KW-0804">Transcription</keyword>
<feature type="DNA-binding region" description="HMG box" evidence="3">
    <location>
        <begin position="48"/>
        <end position="124"/>
    </location>
</feature>
<evidence type="ECO:0000256" key="2">
    <source>
        <dbReference type="ARBA" id="ARBA00023163"/>
    </source>
</evidence>